<dbReference type="EMBL" id="JGZO01000006">
    <property type="protein sequence ID" value="KFI94655.1"/>
    <property type="molecule type" value="Genomic_DNA"/>
</dbReference>
<evidence type="ECO:0000313" key="9">
    <source>
        <dbReference type="EMBL" id="KFI94655.1"/>
    </source>
</evidence>
<comment type="caution">
    <text evidence="9">The sequence shown here is derived from an EMBL/GenBank/DDBJ whole genome shotgun (WGS) entry which is preliminary data.</text>
</comment>
<evidence type="ECO:0000256" key="3">
    <source>
        <dbReference type="ARBA" id="ARBA00004961"/>
    </source>
</evidence>
<dbReference type="Gene3D" id="3.40.50.1360">
    <property type="match status" value="1"/>
</dbReference>
<organism evidence="9 10">
    <name type="scientific">Bifidobacterium scardovii</name>
    <dbReference type="NCBI Taxonomy" id="158787"/>
    <lineage>
        <taxon>Bacteria</taxon>
        <taxon>Bacillati</taxon>
        <taxon>Actinomycetota</taxon>
        <taxon>Actinomycetes</taxon>
        <taxon>Bifidobacteriales</taxon>
        <taxon>Bifidobacteriaceae</taxon>
        <taxon>Bifidobacterium</taxon>
    </lineage>
</organism>
<dbReference type="RefSeq" id="WP_033517278.1">
    <property type="nucleotide sequence ID" value="NZ_CAUPKV010000005.1"/>
</dbReference>
<name>A0A087DGK5_9BIFI</name>
<reference evidence="9 10" key="1">
    <citation type="submission" date="2014-03" db="EMBL/GenBank/DDBJ databases">
        <title>Genomics of Bifidobacteria.</title>
        <authorList>
            <person name="Ventura M."/>
            <person name="Milani C."/>
            <person name="Lugli G.A."/>
        </authorList>
    </citation>
    <scope>NUCLEOTIDE SEQUENCE [LARGE SCALE GENOMIC DNA]</scope>
    <source>
        <strain evidence="9 10">LMG 21589</strain>
    </source>
</reference>
<gene>
    <name evidence="7" type="primary">pgl</name>
    <name evidence="9" type="ORF">BSCA_0706</name>
</gene>
<dbReference type="NCBIfam" id="TIGR01198">
    <property type="entry name" value="pgl"/>
    <property type="match status" value="1"/>
</dbReference>
<comment type="similarity">
    <text evidence="4 7">Belongs to the glucosamine/galactosamine-6-phosphate isomerase family. 6-phosphogluconolactonase subfamily.</text>
</comment>
<evidence type="ECO:0000259" key="8">
    <source>
        <dbReference type="Pfam" id="PF01182"/>
    </source>
</evidence>
<comment type="pathway">
    <text evidence="3 7">Carbohydrate degradation; pentose phosphate pathway; D-ribulose 5-phosphate from D-glucose 6-phosphate (oxidative stage): step 2/3.</text>
</comment>
<dbReference type="UniPathway" id="UPA00115">
    <property type="reaction ID" value="UER00409"/>
</dbReference>
<evidence type="ECO:0000256" key="5">
    <source>
        <dbReference type="ARBA" id="ARBA00013198"/>
    </source>
</evidence>
<accession>A0A087DGK5</accession>
<evidence type="ECO:0000256" key="7">
    <source>
        <dbReference type="RuleBase" id="RU365095"/>
    </source>
</evidence>
<evidence type="ECO:0000256" key="1">
    <source>
        <dbReference type="ARBA" id="ARBA00000832"/>
    </source>
</evidence>
<dbReference type="InterPro" id="IPR006148">
    <property type="entry name" value="Glc/Gal-6P_isomerase"/>
</dbReference>
<dbReference type="AlphaFoldDB" id="A0A087DGK5"/>
<evidence type="ECO:0000313" key="10">
    <source>
        <dbReference type="Proteomes" id="UP000029033"/>
    </source>
</evidence>
<dbReference type="CDD" id="cd01400">
    <property type="entry name" value="6PGL"/>
    <property type="match status" value="1"/>
</dbReference>
<evidence type="ECO:0000256" key="2">
    <source>
        <dbReference type="ARBA" id="ARBA00002681"/>
    </source>
</evidence>
<evidence type="ECO:0000256" key="6">
    <source>
        <dbReference type="ARBA" id="ARBA00020337"/>
    </source>
</evidence>
<keyword evidence="7 9" id="KW-0378">Hydrolase</keyword>
<protein>
    <recommendedName>
        <fullName evidence="6 7">6-phosphogluconolactonase</fullName>
        <shortName evidence="7">6PGL</shortName>
        <ecNumber evidence="5 7">3.1.1.31</ecNumber>
    </recommendedName>
</protein>
<dbReference type="EC" id="3.1.1.31" evidence="5 7"/>
<dbReference type="InterPro" id="IPR039104">
    <property type="entry name" value="6PGL"/>
</dbReference>
<dbReference type="GO" id="GO:0017057">
    <property type="term" value="F:6-phosphogluconolactonase activity"/>
    <property type="evidence" value="ECO:0007669"/>
    <property type="project" value="UniProtKB-UniRule"/>
</dbReference>
<dbReference type="GO" id="GO:0006098">
    <property type="term" value="P:pentose-phosphate shunt"/>
    <property type="evidence" value="ECO:0007669"/>
    <property type="project" value="UniProtKB-UniPathway"/>
</dbReference>
<dbReference type="SUPFAM" id="SSF100950">
    <property type="entry name" value="NagB/RpiA/CoA transferase-like"/>
    <property type="match status" value="1"/>
</dbReference>
<dbReference type="GeneID" id="85166482"/>
<dbReference type="PANTHER" id="PTHR11054">
    <property type="entry name" value="6-PHOSPHOGLUCONOLACTONASE"/>
    <property type="match status" value="1"/>
</dbReference>
<dbReference type="InterPro" id="IPR005900">
    <property type="entry name" value="6-phosphogluconolactonase_DevB"/>
</dbReference>
<feature type="domain" description="Glucosamine/galactosamine-6-phosphate isomerase" evidence="8">
    <location>
        <begin position="11"/>
        <end position="253"/>
    </location>
</feature>
<dbReference type="InterPro" id="IPR037171">
    <property type="entry name" value="NagB/RpiA_transferase-like"/>
</dbReference>
<dbReference type="Pfam" id="PF01182">
    <property type="entry name" value="Glucosamine_iso"/>
    <property type="match status" value="1"/>
</dbReference>
<dbReference type="eggNOG" id="COG0363">
    <property type="taxonomic scope" value="Bacteria"/>
</dbReference>
<comment type="function">
    <text evidence="2 7">Hydrolysis of 6-phosphogluconolactone to 6-phosphogluconate.</text>
</comment>
<dbReference type="GO" id="GO:0005975">
    <property type="term" value="P:carbohydrate metabolic process"/>
    <property type="evidence" value="ECO:0007669"/>
    <property type="project" value="UniProtKB-UniRule"/>
</dbReference>
<dbReference type="PANTHER" id="PTHR11054:SF0">
    <property type="entry name" value="6-PHOSPHOGLUCONOLACTONASE"/>
    <property type="match status" value="1"/>
</dbReference>
<sequence>MATRSTIVYPNPELLAQAVAARTLLTIGDLLAEAGRMRVDIAVTGGTDGNRVFAELKASPLSATVDWSRVHIWWGDERFVAADDDDRNAKQARRALFDGMIADGTLPAENIHEMPADSRSADRIASDSPERTDEVLAEAAAAYQRELVAALGDAPTLDIAMFGMGPDAHFASLFPGLPQVLIDDPHVLVAGVRDSPKPPPLRLTLTVPMIARSRHTWVFTSEARKARAVAKAFAAPRNPQAPSSFADGGELLWLIDEGAAGELPGMRR</sequence>
<proteinExistence type="inferred from homology"/>
<dbReference type="Proteomes" id="UP000029033">
    <property type="component" value="Unassembled WGS sequence"/>
</dbReference>
<keyword evidence="10" id="KW-1185">Reference proteome</keyword>
<comment type="catalytic activity">
    <reaction evidence="1 7">
        <text>6-phospho-D-glucono-1,5-lactone + H2O = 6-phospho-D-gluconate + H(+)</text>
        <dbReference type="Rhea" id="RHEA:12556"/>
        <dbReference type="ChEBI" id="CHEBI:15377"/>
        <dbReference type="ChEBI" id="CHEBI:15378"/>
        <dbReference type="ChEBI" id="CHEBI:57955"/>
        <dbReference type="ChEBI" id="CHEBI:58759"/>
        <dbReference type="EC" id="3.1.1.31"/>
    </reaction>
</comment>
<dbReference type="STRING" id="158787.BSCA_0706"/>
<dbReference type="OrthoDB" id="9810967at2"/>
<evidence type="ECO:0000256" key="4">
    <source>
        <dbReference type="ARBA" id="ARBA00010662"/>
    </source>
</evidence>